<feature type="compositionally biased region" description="Polar residues" evidence="1">
    <location>
        <begin position="1"/>
        <end position="10"/>
    </location>
</feature>
<name>A0AAD8PV15_9PEZI</name>
<sequence>MEASPNQNGNADAASNAAEQGSAYSGNSGPNTAEQNSAENRARLGQFLSDTALRGRSSDHAGTAEHQDARTQRVVGAVTAIDQLLPNEGGNESTNGQAADNLLMDLQGIGRQFDE</sequence>
<evidence type="ECO:0000313" key="3">
    <source>
        <dbReference type="Proteomes" id="UP001230504"/>
    </source>
</evidence>
<proteinExistence type="predicted"/>
<dbReference type="Proteomes" id="UP001230504">
    <property type="component" value="Unassembled WGS sequence"/>
</dbReference>
<gene>
    <name evidence="2" type="ORF">LY79DRAFT_519414</name>
</gene>
<comment type="caution">
    <text evidence="2">The sequence shown here is derived from an EMBL/GenBank/DDBJ whole genome shotgun (WGS) entry which is preliminary data.</text>
</comment>
<feature type="compositionally biased region" description="Basic and acidic residues" evidence="1">
    <location>
        <begin position="56"/>
        <end position="71"/>
    </location>
</feature>
<keyword evidence="3" id="KW-1185">Reference proteome</keyword>
<feature type="compositionally biased region" description="Polar residues" evidence="1">
    <location>
        <begin position="17"/>
        <end position="39"/>
    </location>
</feature>
<reference evidence="2" key="1">
    <citation type="submission" date="2021-06" db="EMBL/GenBank/DDBJ databases">
        <title>Comparative genomics, transcriptomics and evolutionary studies reveal genomic signatures of adaptation to plant cell wall in hemibiotrophic fungi.</title>
        <authorList>
            <consortium name="DOE Joint Genome Institute"/>
            <person name="Baroncelli R."/>
            <person name="Diaz J.F."/>
            <person name="Benocci T."/>
            <person name="Peng M."/>
            <person name="Battaglia E."/>
            <person name="Haridas S."/>
            <person name="Andreopoulos W."/>
            <person name="Labutti K."/>
            <person name="Pangilinan J."/>
            <person name="Floch G.L."/>
            <person name="Makela M.R."/>
            <person name="Henrissat B."/>
            <person name="Grigoriev I.V."/>
            <person name="Crouch J.A."/>
            <person name="De Vries R.P."/>
            <person name="Sukno S.A."/>
            <person name="Thon M.R."/>
        </authorList>
    </citation>
    <scope>NUCLEOTIDE SEQUENCE</scope>
    <source>
        <strain evidence="2">CBS 125086</strain>
    </source>
</reference>
<organism evidence="2 3">
    <name type="scientific">Colletotrichum navitas</name>
    <dbReference type="NCBI Taxonomy" id="681940"/>
    <lineage>
        <taxon>Eukaryota</taxon>
        <taxon>Fungi</taxon>
        <taxon>Dikarya</taxon>
        <taxon>Ascomycota</taxon>
        <taxon>Pezizomycotina</taxon>
        <taxon>Sordariomycetes</taxon>
        <taxon>Hypocreomycetidae</taxon>
        <taxon>Glomerellales</taxon>
        <taxon>Glomerellaceae</taxon>
        <taxon>Colletotrichum</taxon>
        <taxon>Colletotrichum graminicola species complex</taxon>
    </lineage>
</organism>
<feature type="region of interest" description="Disordered" evidence="1">
    <location>
        <begin position="1"/>
        <end position="72"/>
    </location>
</feature>
<dbReference type="AlphaFoldDB" id="A0AAD8PV15"/>
<dbReference type="GeneID" id="85439377"/>
<dbReference type="EMBL" id="JAHLJV010000047">
    <property type="protein sequence ID" value="KAK1585146.1"/>
    <property type="molecule type" value="Genomic_DNA"/>
</dbReference>
<accession>A0AAD8PV15</accession>
<evidence type="ECO:0000256" key="1">
    <source>
        <dbReference type="SAM" id="MobiDB-lite"/>
    </source>
</evidence>
<dbReference type="RefSeq" id="XP_060412190.1">
    <property type="nucleotide sequence ID" value="XM_060555137.1"/>
</dbReference>
<evidence type="ECO:0000313" key="2">
    <source>
        <dbReference type="EMBL" id="KAK1585146.1"/>
    </source>
</evidence>
<protein>
    <submittedName>
        <fullName evidence="2">Uncharacterized protein</fullName>
    </submittedName>
</protein>